<comment type="caution">
    <text evidence="2">The sequence shown here is derived from an EMBL/GenBank/DDBJ whole genome shotgun (WGS) entry which is preliminary data.</text>
</comment>
<feature type="chain" id="PRO_5017332865" description="Transmembrane protein" evidence="1">
    <location>
        <begin position="17"/>
        <end position="48"/>
    </location>
</feature>
<evidence type="ECO:0000313" key="3">
    <source>
        <dbReference type="Proteomes" id="UP000265566"/>
    </source>
</evidence>
<evidence type="ECO:0000256" key="1">
    <source>
        <dbReference type="SAM" id="SignalP"/>
    </source>
</evidence>
<protein>
    <recommendedName>
        <fullName evidence="4">Transmembrane protein</fullName>
    </recommendedName>
</protein>
<dbReference type="AlphaFoldDB" id="A0A396JMA1"/>
<dbReference type="EMBL" id="PSQE01000002">
    <property type="protein sequence ID" value="RHN76157.1"/>
    <property type="molecule type" value="Genomic_DNA"/>
</dbReference>
<feature type="signal peptide" evidence="1">
    <location>
        <begin position="1"/>
        <end position="16"/>
    </location>
</feature>
<keyword evidence="1" id="KW-0732">Signal</keyword>
<dbReference type="Proteomes" id="UP000265566">
    <property type="component" value="Chromosome 2"/>
</dbReference>
<evidence type="ECO:0000313" key="2">
    <source>
        <dbReference type="EMBL" id="RHN76157.1"/>
    </source>
</evidence>
<reference evidence="3" key="1">
    <citation type="journal article" date="2018" name="Nat. Plants">
        <title>Whole-genome landscape of Medicago truncatula symbiotic genes.</title>
        <authorList>
            <person name="Pecrix Y."/>
            <person name="Staton S.E."/>
            <person name="Sallet E."/>
            <person name="Lelandais-Briere C."/>
            <person name="Moreau S."/>
            <person name="Carrere S."/>
            <person name="Blein T."/>
            <person name="Jardinaud M.F."/>
            <person name="Latrasse D."/>
            <person name="Zouine M."/>
            <person name="Zahm M."/>
            <person name="Kreplak J."/>
            <person name="Mayjonade B."/>
            <person name="Satge C."/>
            <person name="Perez M."/>
            <person name="Cauet S."/>
            <person name="Marande W."/>
            <person name="Chantry-Darmon C."/>
            <person name="Lopez-Roques C."/>
            <person name="Bouchez O."/>
            <person name="Berard A."/>
            <person name="Debelle F."/>
            <person name="Munos S."/>
            <person name="Bendahmane A."/>
            <person name="Berges H."/>
            <person name="Niebel A."/>
            <person name="Buitink J."/>
            <person name="Frugier F."/>
            <person name="Benhamed M."/>
            <person name="Crespi M."/>
            <person name="Gouzy J."/>
            <person name="Gamas P."/>
        </authorList>
    </citation>
    <scope>NUCLEOTIDE SEQUENCE [LARGE SCALE GENOMIC DNA]</scope>
    <source>
        <strain evidence="3">cv. Jemalong A17</strain>
    </source>
</reference>
<organism evidence="2 3">
    <name type="scientific">Medicago truncatula</name>
    <name type="common">Barrel medic</name>
    <name type="synonym">Medicago tribuloides</name>
    <dbReference type="NCBI Taxonomy" id="3880"/>
    <lineage>
        <taxon>Eukaryota</taxon>
        <taxon>Viridiplantae</taxon>
        <taxon>Streptophyta</taxon>
        <taxon>Embryophyta</taxon>
        <taxon>Tracheophyta</taxon>
        <taxon>Spermatophyta</taxon>
        <taxon>Magnoliopsida</taxon>
        <taxon>eudicotyledons</taxon>
        <taxon>Gunneridae</taxon>
        <taxon>Pentapetalae</taxon>
        <taxon>rosids</taxon>
        <taxon>fabids</taxon>
        <taxon>Fabales</taxon>
        <taxon>Fabaceae</taxon>
        <taxon>Papilionoideae</taxon>
        <taxon>50 kb inversion clade</taxon>
        <taxon>NPAAA clade</taxon>
        <taxon>Hologalegina</taxon>
        <taxon>IRL clade</taxon>
        <taxon>Trifolieae</taxon>
        <taxon>Medicago</taxon>
    </lineage>
</organism>
<sequence length="48" mass="5402">MVVLTLLFCWMRKTVPIAPLPKILSGLRLLRLRSCVLGDVGESIFCLE</sequence>
<proteinExistence type="predicted"/>
<gene>
    <name evidence="2" type="ORF">MtrunA17_Chr2g0329001</name>
</gene>
<accession>A0A396JMA1</accession>
<dbReference type="Gramene" id="rna12442">
    <property type="protein sequence ID" value="RHN76157.1"/>
    <property type="gene ID" value="gene12442"/>
</dbReference>
<evidence type="ECO:0008006" key="4">
    <source>
        <dbReference type="Google" id="ProtNLM"/>
    </source>
</evidence>
<name>A0A396JMA1_MEDTR</name>